<evidence type="ECO:0000313" key="2">
    <source>
        <dbReference type="Proteomes" id="UP000185934"/>
    </source>
</evidence>
<dbReference type="KEGG" id="dfo:Dform_02050"/>
<keyword evidence="2" id="KW-1185">Reference proteome</keyword>
<keyword evidence="1" id="KW-0418">Kinase</keyword>
<name>A0A1P8FA67_9CHLR</name>
<accession>A0A1P8FA67</accession>
<protein>
    <submittedName>
        <fullName evidence="1">Dephospho-CoA kinase</fullName>
    </submittedName>
</protein>
<dbReference type="Pfam" id="PF13238">
    <property type="entry name" value="AAA_18"/>
    <property type="match status" value="1"/>
</dbReference>
<gene>
    <name evidence="1" type="ORF">Dform_02050</name>
</gene>
<evidence type="ECO:0000313" key="1">
    <source>
        <dbReference type="EMBL" id="APV45359.1"/>
    </source>
</evidence>
<dbReference type="PANTHER" id="PTHR41930">
    <property type="entry name" value="UPF0200 PROTEIN MJ1399"/>
    <property type="match status" value="1"/>
</dbReference>
<dbReference type="SUPFAM" id="SSF52540">
    <property type="entry name" value="P-loop containing nucleoside triphosphate hydrolases"/>
    <property type="match status" value="1"/>
</dbReference>
<organism evidence="1 2">
    <name type="scientific">Dehalogenimonas formicexedens</name>
    <dbReference type="NCBI Taxonomy" id="1839801"/>
    <lineage>
        <taxon>Bacteria</taxon>
        <taxon>Bacillati</taxon>
        <taxon>Chloroflexota</taxon>
        <taxon>Dehalococcoidia</taxon>
        <taxon>Dehalococcoidales</taxon>
        <taxon>Dehalococcoidaceae</taxon>
        <taxon>Dehalogenimonas</taxon>
    </lineage>
</organism>
<proteinExistence type="predicted"/>
<dbReference type="PANTHER" id="PTHR41930:SF1">
    <property type="entry name" value="DEPHOSPHO-COA KINASE"/>
    <property type="match status" value="1"/>
</dbReference>
<keyword evidence="1" id="KW-0808">Transferase</keyword>
<dbReference type="OrthoDB" id="9800332at2"/>
<dbReference type="Gene3D" id="3.40.50.300">
    <property type="entry name" value="P-loop containing nucleotide triphosphate hydrolases"/>
    <property type="match status" value="1"/>
</dbReference>
<dbReference type="InterPro" id="IPR027417">
    <property type="entry name" value="P-loop_NTPase"/>
</dbReference>
<sequence>MNTPKIIAMVGMAGAGKTAASKMFENHGYTRIRFGDVTDDEVKKRGLPLNEANERAVREALRSELGMAAYAKLNLPRIDEALKTGPVVIDGMYSWEEYLFLKERYGDNLAVAAVWASPTTRTQRLSTRAVRPLTREETFSRDKSEIEKVSKAGPIAVADYMVVNSGSFEELRAQVENLIHELKC</sequence>
<dbReference type="Proteomes" id="UP000185934">
    <property type="component" value="Chromosome"/>
</dbReference>
<dbReference type="GO" id="GO:0016301">
    <property type="term" value="F:kinase activity"/>
    <property type="evidence" value="ECO:0007669"/>
    <property type="project" value="UniProtKB-KW"/>
</dbReference>
<dbReference type="STRING" id="1839801.Dform_02050"/>
<dbReference type="AlphaFoldDB" id="A0A1P8FA67"/>
<dbReference type="RefSeq" id="WP_076004863.1">
    <property type="nucleotide sequence ID" value="NZ_CP018258.1"/>
</dbReference>
<dbReference type="EMBL" id="CP018258">
    <property type="protein sequence ID" value="APV45359.1"/>
    <property type="molecule type" value="Genomic_DNA"/>
</dbReference>
<reference evidence="2" key="1">
    <citation type="submission" date="2016-11" db="EMBL/GenBank/DDBJ databases">
        <title>Dehalogenimonas formicexedens sp. nov., a chlorinated alkane respiring bacterium isolated from contaminated groundwater.</title>
        <authorList>
            <person name="Key T.A."/>
            <person name="Bowman K.S."/>
            <person name="Lee I."/>
            <person name="Chun J."/>
            <person name="Albuquerque L."/>
            <person name="da Costa M.S."/>
            <person name="Rainey F.A."/>
            <person name="Moe W.M."/>
        </authorList>
    </citation>
    <scope>NUCLEOTIDE SEQUENCE [LARGE SCALE GENOMIC DNA]</scope>
    <source>
        <strain evidence="2">NSZ-14</strain>
    </source>
</reference>